<accession>A0A225E771</accession>
<keyword evidence="1" id="KW-0812">Transmembrane</keyword>
<keyword evidence="1" id="KW-0472">Membrane</keyword>
<dbReference type="AlphaFoldDB" id="A0A225E771"/>
<evidence type="ECO:0000313" key="3">
    <source>
        <dbReference type="Proteomes" id="UP000214646"/>
    </source>
</evidence>
<organism evidence="2 3">
    <name type="scientific">Fimbriiglobus ruber</name>
    <dbReference type="NCBI Taxonomy" id="1908690"/>
    <lineage>
        <taxon>Bacteria</taxon>
        <taxon>Pseudomonadati</taxon>
        <taxon>Planctomycetota</taxon>
        <taxon>Planctomycetia</taxon>
        <taxon>Gemmatales</taxon>
        <taxon>Gemmataceae</taxon>
        <taxon>Fimbriiglobus</taxon>
    </lineage>
</organism>
<keyword evidence="1" id="KW-1133">Transmembrane helix</keyword>
<feature type="transmembrane region" description="Helical" evidence="1">
    <location>
        <begin position="12"/>
        <end position="31"/>
    </location>
</feature>
<name>A0A225E771_9BACT</name>
<proteinExistence type="predicted"/>
<protein>
    <submittedName>
        <fullName evidence="2">Uncharacterized protein</fullName>
    </submittedName>
</protein>
<reference evidence="3" key="1">
    <citation type="submission" date="2017-06" db="EMBL/GenBank/DDBJ databases">
        <title>Genome analysis of Fimbriiglobus ruber SP5, the first member of the order Planctomycetales with confirmed chitinolytic capability.</title>
        <authorList>
            <person name="Ravin N.V."/>
            <person name="Rakitin A.L."/>
            <person name="Ivanova A.A."/>
            <person name="Beletsky A.V."/>
            <person name="Kulichevskaya I.S."/>
            <person name="Mardanov A.V."/>
            <person name="Dedysh S.N."/>
        </authorList>
    </citation>
    <scope>NUCLEOTIDE SEQUENCE [LARGE SCALE GENOMIC DNA]</scope>
    <source>
        <strain evidence="3">SP5</strain>
    </source>
</reference>
<dbReference type="EMBL" id="NIDE01000002">
    <property type="protein sequence ID" value="OWK45359.1"/>
    <property type="molecule type" value="Genomic_DNA"/>
</dbReference>
<comment type="caution">
    <text evidence="2">The sequence shown here is derived from an EMBL/GenBank/DDBJ whole genome shotgun (WGS) entry which is preliminary data.</text>
</comment>
<gene>
    <name evidence="2" type="ORF">FRUB_01690</name>
</gene>
<dbReference type="Proteomes" id="UP000214646">
    <property type="component" value="Unassembled WGS sequence"/>
</dbReference>
<sequence length="66" mass="7331">MTAPARRDVRPSCCGRLGAFFAFIALIPPFWDRRISATAVLWPPGSIFCIYCAETPVFRIDGSPQL</sequence>
<evidence type="ECO:0000313" key="2">
    <source>
        <dbReference type="EMBL" id="OWK45359.1"/>
    </source>
</evidence>
<keyword evidence="3" id="KW-1185">Reference proteome</keyword>
<evidence type="ECO:0000256" key="1">
    <source>
        <dbReference type="SAM" id="Phobius"/>
    </source>
</evidence>